<organism evidence="3 4">
    <name type="scientific">Luteibacter sahnii</name>
    <dbReference type="NCBI Taxonomy" id="3021977"/>
    <lineage>
        <taxon>Bacteria</taxon>
        <taxon>Pseudomonadati</taxon>
        <taxon>Pseudomonadota</taxon>
        <taxon>Gammaproteobacteria</taxon>
        <taxon>Lysobacterales</taxon>
        <taxon>Rhodanobacteraceae</taxon>
        <taxon>Luteibacter</taxon>
    </lineage>
</organism>
<dbReference type="SMART" id="SM00867">
    <property type="entry name" value="YceI"/>
    <property type="match status" value="1"/>
</dbReference>
<evidence type="ECO:0000256" key="1">
    <source>
        <dbReference type="SAM" id="SignalP"/>
    </source>
</evidence>
<protein>
    <submittedName>
        <fullName evidence="3">YceI family protein</fullName>
    </submittedName>
</protein>
<feature type="signal peptide" evidence="1">
    <location>
        <begin position="1"/>
        <end position="20"/>
    </location>
</feature>
<dbReference type="SUPFAM" id="SSF101874">
    <property type="entry name" value="YceI-like"/>
    <property type="match status" value="1"/>
</dbReference>
<reference evidence="3 4" key="1">
    <citation type="journal article" date="2024" name="Curr. Microbiol.">
        <title>Luteibacter sahnii sp. nov., A Novel Yellow-Colored Xanthomonadin Pigment Producing Probiotic Bacterium from Healthy Rice Seed Microbiome.</title>
        <authorList>
            <person name="Jaiswal G."/>
            <person name="Rana R."/>
            <person name="Nayak P.K."/>
            <person name="Chouhan R."/>
            <person name="Gandhi S.G."/>
            <person name="Patel H.K."/>
            <person name="Patil P.B."/>
        </authorList>
    </citation>
    <scope>NUCLEOTIDE SEQUENCE [LARGE SCALE GENOMIC DNA]</scope>
    <source>
        <strain evidence="3 4">PPL201</strain>
    </source>
</reference>
<dbReference type="Proteomes" id="UP001528850">
    <property type="component" value="Unassembled WGS sequence"/>
</dbReference>
<keyword evidence="1" id="KW-0732">Signal</keyword>
<name>A0ABT6BCQ5_9GAMM</name>
<evidence type="ECO:0000259" key="2">
    <source>
        <dbReference type="SMART" id="SM00867"/>
    </source>
</evidence>
<dbReference type="Gene3D" id="2.40.128.110">
    <property type="entry name" value="Lipid/polyisoprenoid-binding, YceI-like"/>
    <property type="match status" value="1"/>
</dbReference>
<proteinExistence type="predicted"/>
<gene>
    <name evidence="3" type="ORF">P3W24_08665</name>
</gene>
<evidence type="ECO:0000313" key="4">
    <source>
        <dbReference type="Proteomes" id="UP001528850"/>
    </source>
</evidence>
<dbReference type="PANTHER" id="PTHR34406">
    <property type="entry name" value="PROTEIN YCEI"/>
    <property type="match status" value="1"/>
</dbReference>
<comment type="caution">
    <text evidence="3">The sequence shown here is derived from an EMBL/GenBank/DDBJ whole genome shotgun (WGS) entry which is preliminary data.</text>
</comment>
<keyword evidence="4" id="KW-1185">Reference proteome</keyword>
<dbReference type="PANTHER" id="PTHR34406:SF1">
    <property type="entry name" value="PROTEIN YCEI"/>
    <property type="match status" value="1"/>
</dbReference>
<dbReference type="EMBL" id="JARJJS010000002">
    <property type="protein sequence ID" value="MDF4025032.1"/>
    <property type="molecule type" value="Genomic_DNA"/>
</dbReference>
<evidence type="ECO:0000313" key="3">
    <source>
        <dbReference type="EMBL" id="MDF4025032.1"/>
    </source>
</evidence>
<feature type="domain" description="Lipid/polyisoprenoid-binding YceI-like" evidence="2">
    <location>
        <begin position="25"/>
        <end position="189"/>
    </location>
</feature>
<sequence length="207" mass="22212">MPSARLLLPACLALAPLAVAATPVDYQFDPVHTQVVFNVDHNGFSRAFGRLKVREGTLRFDPDDWSKSSVQATIDLTSLDMGDAAWNKAVSASAFLDTAHGDTARYVSDAVEKRGADEGVVHGHFTLRGVTVPLDIPFRVNRIGRTIYGLHTVAGFSSSLTLDRTAFGMTSNRNSVGTTVTVWLEVEAIRGGEAPSSSKDTHDAPAQ</sequence>
<dbReference type="InterPro" id="IPR036761">
    <property type="entry name" value="TTHA0802/YceI-like_sf"/>
</dbReference>
<dbReference type="InterPro" id="IPR007372">
    <property type="entry name" value="Lipid/polyisoprenoid-bd_YceI"/>
</dbReference>
<feature type="chain" id="PRO_5046822771" evidence="1">
    <location>
        <begin position="21"/>
        <end position="207"/>
    </location>
</feature>
<dbReference type="Pfam" id="PF04264">
    <property type="entry name" value="YceI"/>
    <property type="match status" value="1"/>
</dbReference>
<accession>A0ABT6BCQ5</accession>